<dbReference type="RefSeq" id="WP_338201799.1">
    <property type="nucleotide sequence ID" value="NZ_JAEKNR010000118.1"/>
</dbReference>
<name>A0A934KAG5_9BACT</name>
<reference evidence="1" key="1">
    <citation type="submission" date="2020-10" db="EMBL/GenBank/DDBJ databases">
        <title>Ca. Dormibacterota MAGs.</title>
        <authorList>
            <person name="Montgomery K."/>
        </authorList>
    </citation>
    <scope>NUCLEOTIDE SEQUENCE [LARGE SCALE GENOMIC DNA]</scope>
    <source>
        <strain evidence="1">SC8812_S17_10</strain>
    </source>
</reference>
<accession>A0A934KAG5</accession>
<dbReference type="Proteomes" id="UP000612893">
    <property type="component" value="Unassembled WGS sequence"/>
</dbReference>
<protein>
    <submittedName>
        <fullName evidence="1">Uncharacterized protein</fullName>
    </submittedName>
</protein>
<evidence type="ECO:0000313" key="2">
    <source>
        <dbReference type="Proteomes" id="UP000612893"/>
    </source>
</evidence>
<comment type="caution">
    <text evidence="1">The sequence shown here is derived from an EMBL/GenBank/DDBJ whole genome shotgun (WGS) entry which is preliminary data.</text>
</comment>
<proteinExistence type="predicted"/>
<gene>
    <name evidence="1" type="ORF">JF922_11195</name>
</gene>
<organism evidence="1 2">
    <name type="scientific">Candidatus Nephthysia bennettiae</name>
    <dbReference type="NCBI Taxonomy" id="3127016"/>
    <lineage>
        <taxon>Bacteria</taxon>
        <taxon>Bacillati</taxon>
        <taxon>Candidatus Dormiibacterota</taxon>
        <taxon>Candidatus Dormibacteria</taxon>
        <taxon>Candidatus Dormibacterales</taxon>
        <taxon>Candidatus Dormibacteraceae</taxon>
        <taxon>Candidatus Nephthysia</taxon>
    </lineage>
</organism>
<sequence length="109" mass="12154">MDEAAETTEQIHGQRESSPHYHVIENAVGNPHGYRDDLFRSRRRAVEAARTRAHWLAAVAGCRVETLLGPVGRYLVTTGRSHDAGRMIAVEDCDDPACLEVSYNSMLDF</sequence>
<evidence type="ECO:0000313" key="1">
    <source>
        <dbReference type="EMBL" id="MBJ7598635.1"/>
    </source>
</evidence>
<dbReference type="EMBL" id="JAEKNR010000118">
    <property type="protein sequence ID" value="MBJ7598635.1"/>
    <property type="molecule type" value="Genomic_DNA"/>
</dbReference>
<keyword evidence="2" id="KW-1185">Reference proteome</keyword>
<dbReference type="AlphaFoldDB" id="A0A934KAG5"/>